<dbReference type="EMBL" id="UINC01166436">
    <property type="protein sequence ID" value="SVD68391.1"/>
    <property type="molecule type" value="Genomic_DNA"/>
</dbReference>
<gene>
    <name evidence="1" type="ORF">METZ01_LOCUS421245</name>
</gene>
<reference evidence="1" key="1">
    <citation type="submission" date="2018-05" db="EMBL/GenBank/DDBJ databases">
        <authorList>
            <person name="Lanie J.A."/>
            <person name="Ng W.-L."/>
            <person name="Kazmierczak K.M."/>
            <person name="Andrzejewski T.M."/>
            <person name="Davidsen T.M."/>
            <person name="Wayne K.J."/>
            <person name="Tettelin H."/>
            <person name="Glass J.I."/>
            <person name="Rusch D."/>
            <person name="Podicherti R."/>
            <person name="Tsui H.-C.T."/>
            <person name="Winkler M.E."/>
        </authorList>
    </citation>
    <scope>NUCLEOTIDE SEQUENCE</scope>
</reference>
<organism evidence="1">
    <name type="scientific">marine metagenome</name>
    <dbReference type="NCBI Taxonomy" id="408172"/>
    <lineage>
        <taxon>unclassified sequences</taxon>
        <taxon>metagenomes</taxon>
        <taxon>ecological metagenomes</taxon>
    </lineage>
</organism>
<feature type="non-terminal residue" evidence="1">
    <location>
        <position position="157"/>
    </location>
</feature>
<accession>A0A382XDF6</accession>
<evidence type="ECO:0000313" key="1">
    <source>
        <dbReference type="EMBL" id="SVD68391.1"/>
    </source>
</evidence>
<sequence>MRGFSIFCLILSPLLFRRLFELGMALIRFDQEVDQEVLQGVFIFGRLLFSEVGENVENSSSRHFLTILLDPSSGSDAGPFPVFSSDGKGDRNRVIPLCIFFEVRAAEDRDDSFWIDDLDRPGLLVDLPRVYDILQFTFGHDGSPAGSFLWLEPFEKD</sequence>
<name>A0A382XDF6_9ZZZZ</name>
<protein>
    <submittedName>
        <fullName evidence="1">Uncharacterized protein</fullName>
    </submittedName>
</protein>
<proteinExistence type="predicted"/>
<dbReference type="AlphaFoldDB" id="A0A382XDF6"/>